<dbReference type="InterPro" id="IPR003010">
    <property type="entry name" value="C-N_Hydrolase"/>
</dbReference>
<comment type="similarity">
    <text evidence="1">Belongs to the carbon-nitrogen hydrolase superfamily. NIT1/NIT2 family.</text>
</comment>
<comment type="caution">
    <text evidence="3">The sequence shown here is derived from an EMBL/GenBank/DDBJ whole genome shotgun (WGS) entry which is preliminary data.</text>
</comment>
<dbReference type="Gene3D" id="3.60.110.10">
    <property type="entry name" value="Carbon-nitrogen hydrolase"/>
    <property type="match status" value="1"/>
</dbReference>
<organism evidence="3 4">
    <name type="scientific">Nocardioides imazamoxiresistens</name>
    <dbReference type="NCBI Taxonomy" id="3231893"/>
    <lineage>
        <taxon>Bacteria</taxon>
        <taxon>Bacillati</taxon>
        <taxon>Actinomycetota</taxon>
        <taxon>Actinomycetes</taxon>
        <taxon>Propionibacteriales</taxon>
        <taxon>Nocardioidaceae</taxon>
        <taxon>Nocardioides</taxon>
    </lineage>
</organism>
<evidence type="ECO:0000313" key="4">
    <source>
        <dbReference type="Proteomes" id="UP001268542"/>
    </source>
</evidence>
<dbReference type="CDD" id="cd07197">
    <property type="entry name" value="nitrilase"/>
    <property type="match status" value="1"/>
</dbReference>
<gene>
    <name evidence="3" type="ORF">RDV89_13080</name>
</gene>
<dbReference type="GO" id="GO:0016787">
    <property type="term" value="F:hydrolase activity"/>
    <property type="evidence" value="ECO:0007669"/>
    <property type="project" value="UniProtKB-KW"/>
</dbReference>
<dbReference type="Proteomes" id="UP001268542">
    <property type="component" value="Unassembled WGS sequence"/>
</dbReference>
<dbReference type="PANTHER" id="PTHR23088:SF27">
    <property type="entry name" value="DEAMINATED GLUTATHIONE AMIDASE"/>
    <property type="match status" value="1"/>
</dbReference>
<evidence type="ECO:0000256" key="1">
    <source>
        <dbReference type="ARBA" id="ARBA00010613"/>
    </source>
</evidence>
<protein>
    <submittedName>
        <fullName evidence="3">Carbon-nitrogen hydrolase family protein</fullName>
    </submittedName>
</protein>
<reference evidence="3 4" key="1">
    <citation type="submission" date="2023-08" db="EMBL/GenBank/DDBJ databases">
        <title>Nocardioides seae sp. nov., a bacterium isolated from a soil.</title>
        <authorList>
            <person name="Wang X."/>
        </authorList>
    </citation>
    <scope>NUCLEOTIDE SEQUENCE [LARGE SCALE GENOMIC DNA]</scope>
    <source>
        <strain evidence="3 4">YZH12</strain>
    </source>
</reference>
<dbReference type="SUPFAM" id="SSF56317">
    <property type="entry name" value="Carbon-nitrogen hydrolase"/>
    <property type="match status" value="1"/>
</dbReference>
<keyword evidence="4" id="KW-1185">Reference proteome</keyword>
<keyword evidence="3" id="KW-0378">Hydrolase</keyword>
<dbReference type="InterPro" id="IPR036526">
    <property type="entry name" value="C-N_Hydrolase_sf"/>
</dbReference>
<evidence type="ECO:0000259" key="2">
    <source>
        <dbReference type="PROSITE" id="PS50263"/>
    </source>
</evidence>
<dbReference type="Pfam" id="PF00795">
    <property type="entry name" value="CN_hydrolase"/>
    <property type="match status" value="1"/>
</dbReference>
<name>A0ABU3PXP9_9ACTN</name>
<accession>A0ABU3PXP9</accession>
<sequence>MRDVTVAAVQVAPDSSPLSVETIAGNTERALDQVARAVEATGAELLVLPETVTTGFGPAMGPEELWDLLRSAPGAGTEPYTALAQRLGIHLVWGAYEPGEQRGVVYNSAHLAGPDGTVLGTYHKTHPFCSEDVERGGWVTRGEHVTVVETEIGAIGMIICFDGDYPELSRINAVKGAEIIARPSALLRSADLWELTTRARAYDNHVYVVASNATGVDPAGAPYFGNSMIVTPIAEVVGRAASHEGWVSARLHPDEAMARLTPGSSVAQRWDHLEERNLALLANYAEELAGPATTRFPVGGPAARPDAS</sequence>
<evidence type="ECO:0000313" key="3">
    <source>
        <dbReference type="EMBL" id="MDT9594009.1"/>
    </source>
</evidence>
<dbReference type="PROSITE" id="PS50263">
    <property type="entry name" value="CN_HYDROLASE"/>
    <property type="match status" value="1"/>
</dbReference>
<proteinExistence type="inferred from homology"/>
<dbReference type="PANTHER" id="PTHR23088">
    <property type="entry name" value="NITRILASE-RELATED"/>
    <property type="match status" value="1"/>
</dbReference>
<dbReference type="EMBL" id="JAVYII010000005">
    <property type="protein sequence ID" value="MDT9594009.1"/>
    <property type="molecule type" value="Genomic_DNA"/>
</dbReference>
<dbReference type="RefSeq" id="WP_315733494.1">
    <property type="nucleotide sequence ID" value="NZ_JAVYII010000005.1"/>
</dbReference>
<feature type="domain" description="CN hydrolase" evidence="2">
    <location>
        <begin position="4"/>
        <end position="253"/>
    </location>
</feature>